<keyword evidence="4 6" id="KW-1133">Transmembrane helix</keyword>
<dbReference type="InterPro" id="IPR038330">
    <property type="entry name" value="TspO/MBR-related_sf"/>
</dbReference>
<dbReference type="STRING" id="1299341.SAMN05444005_102107"/>
<evidence type="ECO:0000256" key="2">
    <source>
        <dbReference type="ARBA" id="ARBA00007524"/>
    </source>
</evidence>
<evidence type="ECO:0000313" key="8">
    <source>
        <dbReference type="Proteomes" id="UP000198648"/>
    </source>
</evidence>
<name>A0A1H9AF74_9FLAO</name>
<sequence>MKKYLRILYCITVCLTVGFLSGKITQSSINTWYPTLIKPIFNPPNWIFAPVWTMLYILMGTAAGLIWNEMESQTKEVKNALKYFVFQLALNALWSYLFFGLQNLLLASIEIILLLLVIFECYKLFKPINPKASYMLIPYLAWVSFATLLTFSIYYLNNF</sequence>
<keyword evidence="5 6" id="KW-0472">Membrane</keyword>
<dbReference type="PANTHER" id="PTHR10057">
    <property type="entry name" value="PERIPHERAL-TYPE BENZODIAZEPINE RECEPTOR"/>
    <property type="match status" value="1"/>
</dbReference>
<dbReference type="Pfam" id="PF03073">
    <property type="entry name" value="TspO_MBR"/>
    <property type="match status" value="1"/>
</dbReference>
<accession>A0A1H9AF74</accession>
<dbReference type="FunFam" id="1.20.1260.100:FF:000001">
    <property type="entry name" value="translocator protein 2"/>
    <property type="match status" value="1"/>
</dbReference>
<evidence type="ECO:0000256" key="1">
    <source>
        <dbReference type="ARBA" id="ARBA00004141"/>
    </source>
</evidence>
<evidence type="ECO:0000256" key="6">
    <source>
        <dbReference type="SAM" id="Phobius"/>
    </source>
</evidence>
<dbReference type="InterPro" id="IPR004307">
    <property type="entry name" value="TspO_MBR"/>
</dbReference>
<feature type="transmembrane region" description="Helical" evidence="6">
    <location>
        <begin position="137"/>
        <end position="156"/>
    </location>
</feature>
<organism evidence="7 8">
    <name type="scientific">Flavobacterium urocaniciphilum</name>
    <dbReference type="NCBI Taxonomy" id="1299341"/>
    <lineage>
        <taxon>Bacteria</taxon>
        <taxon>Pseudomonadati</taxon>
        <taxon>Bacteroidota</taxon>
        <taxon>Flavobacteriia</taxon>
        <taxon>Flavobacteriales</taxon>
        <taxon>Flavobacteriaceae</taxon>
        <taxon>Flavobacterium</taxon>
    </lineage>
</organism>
<dbReference type="GO" id="GO:0016020">
    <property type="term" value="C:membrane"/>
    <property type="evidence" value="ECO:0007669"/>
    <property type="project" value="UniProtKB-SubCell"/>
</dbReference>
<feature type="transmembrane region" description="Helical" evidence="6">
    <location>
        <begin position="46"/>
        <end position="68"/>
    </location>
</feature>
<feature type="transmembrane region" description="Helical" evidence="6">
    <location>
        <begin position="105"/>
        <end position="125"/>
    </location>
</feature>
<evidence type="ECO:0000256" key="5">
    <source>
        <dbReference type="ARBA" id="ARBA00023136"/>
    </source>
</evidence>
<dbReference type="RefSeq" id="WP_091465895.1">
    <property type="nucleotide sequence ID" value="NZ_FOEI01000002.1"/>
</dbReference>
<dbReference type="AlphaFoldDB" id="A0A1H9AF74"/>
<evidence type="ECO:0000313" key="7">
    <source>
        <dbReference type="EMBL" id="SEP75073.1"/>
    </source>
</evidence>
<dbReference type="Proteomes" id="UP000198648">
    <property type="component" value="Unassembled WGS sequence"/>
</dbReference>
<dbReference type="OrthoDB" id="9795496at2"/>
<keyword evidence="8" id="KW-1185">Reference proteome</keyword>
<comment type="similarity">
    <text evidence="2">Belongs to the TspO/BZRP family.</text>
</comment>
<dbReference type="EMBL" id="FOEI01000002">
    <property type="protein sequence ID" value="SEP75073.1"/>
    <property type="molecule type" value="Genomic_DNA"/>
</dbReference>
<evidence type="ECO:0000256" key="3">
    <source>
        <dbReference type="ARBA" id="ARBA00022692"/>
    </source>
</evidence>
<dbReference type="GO" id="GO:0033013">
    <property type="term" value="P:tetrapyrrole metabolic process"/>
    <property type="evidence" value="ECO:0007669"/>
    <property type="project" value="UniProtKB-ARBA"/>
</dbReference>
<dbReference type="PANTHER" id="PTHR10057:SF0">
    <property type="entry name" value="TRANSLOCATOR PROTEIN"/>
    <property type="match status" value="1"/>
</dbReference>
<keyword evidence="3 6" id="KW-0812">Transmembrane</keyword>
<comment type="subcellular location">
    <subcellularLocation>
        <location evidence="1">Membrane</location>
        <topology evidence="1">Multi-pass membrane protein</topology>
    </subcellularLocation>
</comment>
<evidence type="ECO:0000256" key="4">
    <source>
        <dbReference type="ARBA" id="ARBA00022989"/>
    </source>
</evidence>
<proteinExistence type="inferred from homology"/>
<dbReference type="PIRSF" id="PIRSF005859">
    <property type="entry name" value="PBR"/>
    <property type="match status" value="1"/>
</dbReference>
<protein>
    <submittedName>
        <fullName evidence="7">TspO and MBR related proteins</fullName>
    </submittedName>
</protein>
<dbReference type="CDD" id="cd15904">
    <property type="entry name" value="TSPO_MBR"/>
    <property type="match status" value="1"/>
</dbReference>
<reference evidence="7 8" key="1">
    <citation type="submission" date="2016-10" db="EMBL/GenBank/DDBJ databases">
        <authorList>
            <person name="de Groot N.N."/>
        </authorList>
    </citation>
    <scope>NUCLEOTIDE SEQUENCE [LARGE SCALE GENOMIC DNA]</scope>
    <source>
        <strain evidence="7 8">DSM 27078</strain>
    </source>
</reference>
<gene>
    <name evidence="7" type="ORF">SAMN05444005_102107</name>
</gene>
<dbReference type="Gene3D" id="1.20.1260.100">
    <property type="entry name" value="TspO/MBR protein"/>
    <property type="match status" value="1"/>
</dbReference>